<reference evidence="3" key="1">
    <citation type="submission" date="2022-11" db="UniProtKB">
        <authorList>
            <consortium name="WormBaseParasite"/>
        </authorList>
    </citation>
    <scope>IDENTIFICATION</scope>
</reference>
<name>A0A914E0X6_9BILA</name>
<sequence>MYFFIILEFFLLNLSIAANFNVFVDTSNPVRTISDPLRFLSVSLDMSTYPADENLNFTFIQPLAKALGPLHFRFGGTNAEFTIFQENTNQNTYQEKRATTILTG</sequence>
<proteinExistence type="predicted"/>
<keyword evidence="1" id="KW-0732">Signal</keyword>
<dbReference type="WBParaSite" id="ACRNAN_scaffold4869.g9272.t1">
    <property type="protein sequence ID" value="ACRNAN_scaffold4869.g9272.t1"/>
    <property type="gene ID" value="ACRNAN_scaffold4869.g9272"/>
</dbReference>
<dbReference type="Proteomes" id="UP000887540">
    <property type="component" value="Unplaced"/>
</dbReference>
<evidence type="ECO:0000313" key="2">
    <source>
        <dbReference type="Proteomes" id="UP000887540"/>
    </source>
</evidence>
<organism evidence="2 3">
    <name type="scientific">Acrobeloides nanus</name>
    <dbReference type="NCBI Taxonomy" id="290746"/>
    <lineage>
        <taxon>Eukaryota</taxon>
        <taxon>Metazoa</taxon>
        <taxon>Ecdysozoa</taxon>
        <taxon>Nematoda</taxon>
        <taxon>Chromadorea</taxon>
        <taxon>Rhabditida</taxon>
        <taxon>Tylenchina</taxon>
        <taxon>Cephalobomorpha</taxon>
        <taxon>Cephaloboidea</taxon>
        <taxon>Cephalobidae</taxon>
        <taxon>Acrobeloides</taxon>
    </lineage>
</organism>
<keyword evidence="2" id="KW-1185">Reference proteome</keyword>
<evidence type="ECO:0000313" key="3">
    <source>
        <dbReference type="WBParaSite" id="ACRNAN_scaffold4869.g9272.t1"/>
    </source>
</evidence>
<evidence type="ECO:0000256" key="1">
    <source>
        <dbReference type="SAM" id="SignalP"/>
    </source>
</evidence>
<dbReference type="AlphaFoldDB" id="A0A914E0X6"/>
<feature type="signal peptide" evidence="1">
    <location>
        <begin position="1"/>
        <end position="17"/>
    </location>
</feature>
<accession>A0A914E0X6</accession>
<protein>
    <submittedName>
        <fullName evidence="3">Uncharacterized protein</fullName>
    </submittedName>
</protein>
<feature type="chain" id="PRO_5036803126" evidence="1">
    <location>
        <begin position="18"/>
        <end position="104"/>
    </location>
</feature>